<dbReference type="SUPFAM" id="SSF53633">
    <property type="entry name" value="Carbamate kinase-like"/>
    <property type="match status" value="1"/>
</dbReference>
<evidence type="ECO:0000256" key="12">
    <source>
        <dbReference type="ARBA" id="ARBA00048141"/>
    </source>
</evidence>
<evidence type="ECO:0000256" key="7">
    <source>
        <dbReference type="ARBA" id="ARBA00022741"/>
    </source>
</evidence>
<dbReference type="PIRSF" id="PIRSF000728">
    <property type="entry name" value="NAGK"/>
    <property type="match status" value="1"/>
</dbReference>
<dbReference type="NCBIfam" id="TIGR00761">
    <property type="entry name" value="argB"/>
    <property type="match status" value="1"/>
</dbReference>
<dbReference type="GO" id="GO:0003991">
    <property type="term" value="F:acetylglutamate kinase activity"/>
    <property type="evidence" value="ECO:0007669"/>
    <property type="project" value="UniProtKB-EC"/>
</dbReference>
<evidence type="ECO:0000256" key="5">
    <source>
        <dbReference type="ARBA" id="ARBA00022605"/>
    </source>
</evidence>
<evidence type="ECO:0000256" key="6">
    <source>
        <dbReference type="ARBA" id="ARBA00022679"/>
    </source>
</evidence>
<dbReference type="GO" id="GO:0005737">
    <property type="term" value="C:cytoplasm"/>
    <property type="evidence" value="ECO:0007669"/>
    <property type="project" value="InterPro"/>
</dbReference>
<proteinExistence type="predicted"/>
<evidence type="ECO:0000256" key="2">
    <source>
        <dbReference type="ARBA" id="ARBA00013065"/>
    </source>
</evidence>
<sequence>MTTPLVIKLSGKALKDKDKLNTLFEAFDSLDKNIVIVHGGGVEVDALLEALDFKTTRLDGLRVSPKEQMPYISAALCGMCNKELQSMLIAKGHRALGLLATDGNTTKACVLDEKYGCVGTVSAGSDEFLHSLFAMNIIPVISSIGIDDKGTLLNINADDVALSVAALLHAPLVYLSDVAGVLDLAGNLIESIDTKKACELIAQGIITDGMAVKVKAALKASTLTGAKIFIASYSDPELKASLKSLRRLGTSIYA</sequence>
<keyword evidence="8 14" id="KW-0418">Kinase</keyword>
<evidence type="ECO:0000259" key="13">
    <source>
        <dbReference type="Pfam" id="PF00696"/>
    </source>
</evidence>
<evidence type="ECO:0000256" key="1">
    <source>
        <dbReference type="ARBA" id="ARBA00004828"/>
    </source>
</evidence>
<evidence type="ECO:0000256" key="9">
    <source>
        <dbReference type="ARBA" id="ARBA00022840"/>
    </source>
</evidence>
<dbReference type="Pfam" id="PF00696">
    <property type="entry name" value="AA_kinase"/>
    <property type="match status" value="1"/>
</dbReference>
<keyword evidence="7" id="KW-0547">Nucleotide-binding</keyword>
<evidence type="ECO:0000256" key="4">
    <source>
        <dbReference type="ARBA" id="ARBA00022571"/>
    </source>
</evidence>
<evidence type="ECO:0000313" key="15">
    <source>
        <dbReference type="Proteomes" id="UP000250086"/>
    </source>
</evidence>
<dbReference type="EMBL" id="UAPV01000001">
    <property type="protein sequence ID" value="SPT69773.1"/>
    <property type="molecule type" value="Genomic_DNA"/>
</dbReference>
<accession>A0A2X0V7D3</accession>
<feature type="domain" description="Aspartate/glutamate/uridylate kinase" evidence="13">
    <location>
        <begin position="5"/>
        <end position="232"/>
    </location>
</feature>
<dbReference type="PANTHER" id="PTHR23342:SF0">
    <property type="entry name" value="N-ACETYLGLUTAMATE SYNTHASE, MITOCHONDRIAL"/>
    <property type="match status" value="1"/>
</dbReference>
<reference evidence="14 15" key="1">
    <citation type="submission" date="2018-06" db="EMBL/GenBank/DDBJ databases">
        <authorList>
            <consortium name="Pathogen Informatics"/>
            <person name="Doyle S."/>
        </authorList>
    </citation>
    <scope>NUCLEOTIDE SEQUENCE [LARGE SCALE GENOMIC DNA]</scope>
    <source>
        <strain evidence="14 15">NCTC13093</strain>
    </source>
</reference>
<comment type="pathway">
    <text evidence="1">Amino-acid biosynthesis; L-arginine biosynthesis; N(2)-acetyl-L-ornithine from L-glutamate: step 2/4.</text>
</comment>
<dbReference type="InterPro" id="IPR036393">
    <property type="entry name" value="AceGlu_kinase-like_sf"/>
</dbReference>
<dbReference type="Proteomes" id="UP000250086">
    <property type="component" value="Unassembled WGS sequence"/>
</dbReference>
<keyword evidence="5" id="KW-0028">Amino-acid biosynthesis</keyword>
<protein>
    <recommendedName>
        <fullName evidence="3">Acetylglutamate kinase</fullName>
        <ecNumber evidence="2">2.7.2.8</ecNumber>
    </recommendedName>
    <alternativeName>
        <fullName evidence="10">N-acetyl-L-glutamate 5-phosphotransferase</fullName>
    </alternativeName>
    <alternativeName>
        <fullName evidence="11">NAG kinase</fullName>
    </alternativeName>
</protein>
<dbReference type="AlphaFoldDB" id="A0A2X0V7D3"/>
<dbReference type="PANTHER" id="PTHR23342">
    <property type="entry name" value="N-ACETYLGLUTAMATE SYNTHASE"/>
    <property type="match status" value="1"/>
</dbReference>
<evidence type="ECO:0000256" key="10">
    <source>
        <dbReference type="ARBA" id="ARBA00030178"/>
    </source>
</evidence>
<evidence type="ECO:0000256" key="8">
    <source>
        <dbReference type="ARBA" id="ARBA00022777"/>
    </source>
</evidence>
<keyword evidence="4" id="KW-0055">Arginine biosynthesis</keyword>
<keyword evidence="9" id="KW-0067">ATP-binding</keyword>
<comment type="catalytic activity">
    <reaction evidence="12">
        <text>N-acetyl-L-glutamate + ATP = N-acetyl-L-glutamyl 5-phosphate + ADP</text>
        <dbReference type="Rhea" id="RHEA:14629"/>
        <dbReference type="ChEBI" id="CHEBI:30616"/>
        <dbReference type="ChEBI" id="CHEBI:44337"/>
        <dbReference type="ChEBI" id="CHEBI:57936"/>
        <dbReference type="ChEBI" id="CHEBI:456216"/>
        <dbReference type="EC" id="2.7.2.8"/>
    </reaction>
</comment>
<evidence type="ECO:0000256" key="3">
    <source>
        <dbReference type="ARBA" id="ARBA00021197"/>
    </source>
</evidence>
<organism evidence="14 15">
    <name type="scientific">Anaerobiospirillum thomasii</name>
    <dbReference type="NCBI Taxonomy" id="179995"/>
    <lineage>
        <taxon>Bacteria</taxon>
        <taxon>Pseudomonadati</taxon>
        <taxon>Pseudomonadota</taxon>
        <taxon>Gammaproteobacteria</taxon>
        <taxon>Aeromonadales</taxon>
        <taxon>Succinivibrionaceae</taxon>
        <taxon>Anaerobiospirillum</taxon>
    </lineage>
</organism>
<dbReference type="InterPro" id="IPR004662">
    <property type="entry name" value="AcgluKinase_fam"/>
</dbReference>
<dbReference type="GO" id="GO:0006526">
    <property type="term" value="P:L-arginine biosynthetic process"/>
    <property type="evidence" value="ECO:0007669"/>
    <property type="project" value="UniProtKB-KW"/>
</dbReference>
<dbReference type="InterPro" id="IPR001048">
    <property type="entry name" value="Asp/Glu/Uridylate_kinase"/>
</dbReference>
<dbReference type="Gene3D" id="3.40.1160.10">
    <property type="entry name" value="Acetylglutamate kinase-like"/>
    <property type="match status" value="1"/>
</dbReference>
<evidence type="ECO:0000256" key="11">
    <source>
        <dbReference type="ARBA" id="ARBA00030639"/>
    </source>
</evidence>
<evidence type="ECO:0000313" key="14">
    <source>
        <dbReference type="EMBL" id="SPT69773.1"/>
    </source>
</evidence>
<keyword evidence="6 14" id="KW-0808">Transferase</keyword>
<gene>
    <name evidence="14" type="primary">argB</name>
    <name evidence="14" type="ORF">NCTC13093_01159</name>
</gene>
<name>A0A2X0V7D3_9GAMM</name>
<dbReference type="GO" id="GO:0005524">
    <property type="term" value="F:ATP binding"/>
    <property type="evidence" value="ECO:0007669"/>
    <property type="project" value="UniProtKB-KW"/>
</dbReference>
<keyword evidence="15" id="KW-1185">Reference proteome</keyword>
<dbReference type="EC" id="2.7.2.8" evidence="2"/>
<dbReference type="RefSeq" id="WP_113743916.1">
    <property type="nucleotide sequence ID" value="NZ_UAPV01000001.1"/>
</dbReference>